<keyword evidence="1" id="KW-1133">Transmembrane helix</keyword>
<dbReference type="InterPro" id="IPR045584">
    <property type="entry name" value="Pilin-like"/>
</dbReference>
<dbReference type="RefSeq" id="WP_092592833.1">
    <property type="nucleotide sequence ID" value="NZ_FMXN01000006.1"/>
</dbReference>
<organism evidence="2 3">
    <name type="scientific">Pseudidiomarina indica</name>
    <dbReference type="NCBI Taxonomy" id="1159017"/>
    <lineage>
        <taxon>Bacteria</taxon>
        <taxon>Pseudomonadati</taxon>
        <taxon>Pseudomonadota</taxon>
        <taxon>Gammaproteobacteria</taxon>
        <taxon>Alteromonadales</taxon>
        <taxon>Idiomarinaceae</taxon>
        <taxon>Pseudidiomarina</taxon>
    </lineage>
</organism>
<sequence length="292" mass="32564">MNNLRHTLSPLPRSNLQRGFTLIELIVVIVILGILGGYVFSYVGFGAQIYVDTTAREQLMSQSRFAVERLTREIRNAVPRSVRVAADNSCIEFMPILASSQYLQVPRQGPSASDPLLVIEPRADQGVNLIGQYLLIYASTPNFIYNPTQTERRKIIDAIVSTGDDHVVEIAYTDSISYFTGNSPAQRYFIGGQPISWCYQQATGQLWRYTGYGLNANASTLAQLQRALTTSAEVMAENLTNDLTLTTPERPFIVDDATLVRNSLVHLDLRFARAADTERLQLLQEVHVPNVP</sequence>
<dbReference type="OrthoDB" id="9788802at2"/>
<dbReference type="Proteomes" id="UP000199626">
    <property type="component" value="Unassembled WGS sequence"/>
</dbReference>
<dbReference type="STRING" id="1159017.SAMN02927930_01260"/>
<gene>
    <name evidence="2" type="ORF">SAMN02927930_01260</name>
</gene>
<dbReference type="InterPro" id="IPR012902">
    <property type="entry name" value="N_methyl_site"/>
</dbReference>
<dbReference type="Gene3D" id="3.30.700.10">
    <property type="entry name" value="Glycoprotein, Type 4 Pilin"/>
    <property type="match status" value="1"/>
</dbReference>
<keyword evidence="1" id="KW-0472">Membrane</keyword>
<name>A0A1G6CJM5_9GAMM</name>
<dbReference type="EMBL" id="FMXN01000006">
    <property type="protein sequence ID" value="SDB33031.1"/>
    <property type="molecule type" value="Genomic_DNA"/>
</dbReference>
<evidence type="ECO:0000313" key="2">
    <source>
        <dbReference type="EMBL" id="SDB33031.1"/>
    </source>
</evidence>
<dbReference type="SUPFAM" id="SSF54523">
    <property type="entry name" value="Pili subunits"/>
    <property type="match status" value="1"/>
</dbReference>
<proteinExistence type="predicted"/>
<keyword evidence="3" id="KW-1185">Reference proteome</keyword>
<dbReference type="NCBIfam" id="TIGR02532">
    <property type="entry name" value="IV_pilin_GFxxxE"/>
    <property type="match status" value="1"/>
</dbReference>
<dbReference type="Pfam" id="PF07963">
    <property type="entry name" value="N_methyl"/>
    <property type="match status" value="1"/>
</dbReference>
<dbReference type="AlphaFoldDB" id="A0A1G6CJM5"/>
<evidence type="ECO:0000313" key="3">
    <source>
        <dbReference type="Proteomes" id="UP000199626"/>
    </source>
</evidence>
<keyword evidence="1" id="KW-0812">Transmembrane</keyword>
<feature type="transmembrane region" description="Helical" evidence="1">
    <location>
        <begin position="21"/>
        <end position="45"/>
    </location>
</feature>
<accession>A0A1G6CJM5</accession>
<protein>
    <submittedName>
        <fullName evidence="2">MSHA biogenesis protein MshO</fullName>
    </submittedName>
</protein>
<reference evidence="3" key="1">
    <citation type="submission" date="2016-10" db="EMBL/GenBank/DDBJ databases">
        <authorList>
            <person name="Varghese N."/>
            <person name="Submissions S."/>
        </authorList>
    </citation>
    <scope>NUCLEOTIDE SEQUENCE [LARGE SCALE GENOMIC DNA]</scope>
    <source>
        <strain evidence="3">CGMCC 1.10824</strain>
    </source>
</reference>
<evidence type="ECO:0000256" key="1">
    <source>
        <dbReference type="SAM" id="Phobius"/>
    </source>
</evidence>